<comment type="caution">
    <text evidence="1">The sequence shown here is derived from an EMBL/GenBank/DDBJ whole genome shotgun (WGS) entry which is preliminary data.</text>
</comment>
<keyword evidence="2" id="KW-1185">Reference proteome</keyword>
<dbReference type="EMBL" id="QTSX02004338">
    <property type="protein sequence ID" value="KAJ9065567.1"/>
    <property type="molecule type" value="Genomic_DNA"/>
</dbReference>
<name>A0ACC2STY6_9FUNG</name>
<protein>
    <submittedName>
        <fullName evidence="1">Uncharacterized protein</fullName>
    </submittedName>
</protein>
<evidence type="ECO:0000313" key="1">
    <source>
        <dbReference type="EMBL" id="KAJ9065567.1"/>
    </source>
</evidence>
<reference evidence="1" key="1">
    <citation type="submission" date="2022-04" db="EMBL/GenBank/DDBJ databases">
        <title>Genome of the entomopathogenic fungus Entomophthora muscae.</title>
        <authorList>
            <person name="Elya C."/>
            <person name="Lovett B.R."/>
            <person name="Lee E."/>
            <person name="Macias A.M."/>
            <person name="Hajek A.E."/>
            <person name="De Bivort B.L."/>
            <person name="Kasson M.T."/>
            <person name="De Fine Licht H.H."/>
            <person name="Stajich J.E."/>
        </authorList>
    </citation>
    <scope>NUCLEOTIDE SEQUENCE</scope>
    <source>
        <strain evidence="1">Berkeley</strain>
    </source>
</reference>
<accession>A0ACC2STY6</accession>
<evidence type="ECO:0000313" key="2">
    <source>
        <dbReference type="Proteomes" id="UP001165960"/>
    </source>
</evidence>
<gene>
    <name evidence="1" type="ORF">DSO57_1018149</name>
</gene>
<proteinExistence type="predicted"/>
<sequence length="329" mass="37462">MSYVEFKNPKGSETDYFFNEIDKSELYSDNILNSTNKHRHSFPKESINNLDFEKLSNKNKNQLFLNSSWENSSEPALEAKSLPSGYVNIDDHEDDSKGYYIGSTRPGDNNPYSVPLYSEDPNQASPWVLQKSDDPNPFTKQDKGKVSFLEKYKKDFAPLNLKDNLFALLGSQVQNAKPDDSILKIRSSLSALSCSRSTGEAEESVFLDNSKLIDESLKSLSEKEPDSSEEVESETSDVIGSEHSEEPLFESTKELITAEANRLIHLNLENPYFLLRFFKLAQKVRSDYQRQKLLIAMETMTSSEYSQFLKTKSHKQETKSEDEESSCDS</sequence>
<organism evidence="1 2">
    <name type="scientific">Entomophthora muscae</name>
    <dbReference type="NCBI Taxonomy" id="34485"/>
    <lineage>
        <taxon>Eukaryota</taxon>
        <taxon>Fungi</taxon>
        <taxon>Fungi incertae sedis</taxon>
        <taxon>Zoopagomycota</taxon>
        <taxon>Entomophthoromycotina</taxon>
        <taxon>Entomophthoromycetes</taxon>
        <taxon>Entomophthorales</taxon>
        <taxon>Entomophthoraceae</taxon>
        <taxon>Entomophthora</taxon>
    </lineage>
</organism>
<dbReference type="Proteomes" id="UP001165960">
    <property type="component" value="Unassembled WGS sequence"/>
</dbReference>